<evidence type="ECO:0000313" key="1">
    <source>
        <dbReference type="EMBL" id="JAD63088.1"/>
    </source>
</evidence>
<name>A0A0A9BLT1_ARUDO</name>
<reference evidence="1" key="2">
    <citation type="journal article" date="2015" name="Data Brief">
        <title>Shoot transcriptome of the giant reed, Arundo donax.</title>
        <authorList>
            <person name="Barrero R.A."/>
            <person name="Guerrero F.D."/>
            <person name="Moolhuijzen P."/>
            <person name="Goolsby J.A."/>
            <person name="Tidwell J."/>
            <person name="Bellgard S.E."/>
            <person name="Bellgard M.I."/>
        </authorList>
    </citation>
    <scope>NUCLEOTIDE SEQUENCE</scope>
    <source>
        <tissue evidence="1">Shoot tissue taken approximately 20 cm above the soil surface</tissue>
    </source>
</reference>
<accession>A0A0A9BLT1</accession>
<reference evidence="1" key="1">
    <citation type="submission" date="2014-09" db="EMBL/GenBank/DDBJ databases">
        <authorList>
            <person name="Magalhaes I.L.F."/>
            <person name="Oliveira U."/>
            <person name="Santos F.R."/>
            <person name="Vidigal T.H.D.A."/>
            <person name="Brescovit A.D."/>
            <person name="Santos A.J."/>
        </authorList>
    </citation>
    <scope>NUCLEOTIDE SEQUENCE</scope>
    <source>
        <tissue evidence="1">Shoot tissue taken approximately 20 cm above the soil surface</tissue>
    </source>
</reference>
<organism evidence="1">
    <name type="scientific">Arundo donax</name>
    <name type="common">Giant reed</name>
    <name type="synonym">Donax arundinaceus</name>
    <dbReference type="NCBI Taxonomy" id="35708"/>
    <lineage>
        <taxon>Eukaryota</taxon>
        <taxon>Viridiplantae</taxon>
        <taxon>Streptophyta</taxon>
        <taxon>Embryophyta</taxon>
        <taxon>Tracheophyta</taxon>
        <taxon>Spermatophyta</taxon>
        <taxon>Magnoliopsida</taxon>
        <taxon>Liliopsida</taxon>
        <taxon>Poales</taxon>
        <taxon>Poaceae</taxon>
        <taxon>PACMAD clade</taxon>
        <taxon>Arundinoideae</taxon>
        <taxon>Arundineae</taxon>
        <taxon>Arundo</taxon>
    </lineage>
</organism>
<protein>
    <submittedName>
        <fullName evidence="1">Uncharacterized protein</fullName>
    </submittedName>
</protein>
<dbReference type="EMBL" id="GBRH01234807">
    <property type="protein sequence ID" value="JAD63088.1"/>
    <property type="molecule type" value="Transcribed_RNA"/>
</dbReference>
<sequence>MYYLQTAYNYQKI</sequence>
<proteinExistence type="predicted"/>